<evidence type="ECO:0000313" key="1">
    <source>
        <dbReference type="EMBL" id="PIT69923.1"/>
    </source>
</evidence>
<reference evidence="1 2" key="1">
    <citation type="submission" date="2017-06" db="EMBL/GenBank/DDBJ databases">
        <title>Draft genome of Bartonella tribocorum C635.</title>
        <authorList>
            <person name="Hadjadj L."/>
            <person name="Jiyipong T."/>
            <person name="Diene S.M."/>
            <person name="Morand S."/>
            <person name="Rolain J.-M."/>
        </authorList>
    </citation>
    <scope>NUCLEOTIDE SEQUENCE [LARGE SCALE GENOMIC DNA]</scope>
    <source>
        <strain evidence="1 2">C635</strain>
    </source>
</reference>
<dbReference type="Proteomes" id="UP000230791">
    <property type="component" value="Unassembled WGS sequence"/>
</dbReference>
<sequence>MFCLGCSISHEDRTPIKEHNKQKHETMCNFLKNIVWDAFEICKAKLKGDDKRRINVHLYSFYIFPK</sequence>
<accession>A0A2M6UUR1</accession>
<gene>
    <name evidence="1" type="ORF">CEV08_05245</name>
</gene>
<dbReference type="AlphaFoldDB" id="A0A2M6UUR1"/>
<evidence type="ECO:0000313" key="2">
    <source>
        <dbReference type="Proteomes" id="UP000230791"/>
    </source>
</evidence>
<comment type="caution">
    <text evidence="1">The sequence shown here is derived from an EMBL/GenBank/DDBJ whole genome shotgun (WGS) entry which is preliminary data.</text>
</comment>
<name>A0A2M6UUR1_9HYPH</name>
<protein>
    <submittedName>
        <fullName evidence="1">Uncharacterized protein</fullName>
    </submittedName>
</protein>
<organism evidence="1 2">
    <name type="scientific">Bartonella tribocorum</name>
    <dbReference type="NCBI Taxonomy" id="85701"/>
    <lineage>
        <taxon>Bacteria</taxon>
        <taxon>Pseudomonadati</taxon>
        <taxon>Pseudomonadota</taxon>
        <taxon>Alphaproteobacteria</taxon>
        <taxon>Hyphomicrobiales</taxon>
        <taxon>Bartonellaceae</taxon>
        <taxon>Bartonella</taxon>
    </lineage>
</organism>
<dbReference type="OrthoDB" id="9893505at2"/>
<proteinExistence type="predicted"/>
<dbReference type="EMBL" id="NJPP01000015">
    <property type="protein sequence ID" value="PIT69923.1"/>
    <property type="molecule type" value="Genomic_DNA"/>
</dbReference>